<dbReference type="STRING" id="1618659.UV11_C0004G0009"/>
<dbReference type="SUPFAM" id="SSF49299">
    <property type="entry name" value="PKD domain"/>
    <property type="match status" value="1"/>
</dbReference>
<gene>
    <name evidence="1" type="ORF">UV11_C0004G0009</name>
</gene>
<accession>A0A0G0ZJ93</accession>
<protein>
    <recommendedName>
        <fullName evidence="3">Ig-like domain-containing protein</fullName>
    </recommendedName>
</protein>
<evidence type="ECO:0008006" key="3">
    <source>
        <dbReference type="Google" id="ProtNLM"/>
    </source>
</evidence>
<dbReference type="Pfam" id="PF17963">
    <property type="entry name" value="Big_9"/>
    <property type="match status" value="1"/>
</dbReference>
<dbReference type="InterPro" id="IPR035986">
    <property type="entry name" value="PKD_dom_sf"/>
</dbReference>
<dbReference type="Gene3D" id="2.60.40.10">
    <property type="entry name" value="Immunoglobulins"/>
    <property type="match status" value="1"/>
</dbReference>
<dbReference type="Proteomes" id="UP000034036">
    <property type="component" value="Unassembled WGS sequence"/>
</dbReference>
<organism evidence="1 2">
    <name type="scientific">Candidatus Giovannonibacteria bacterium GW2011_GWF2_42_19</name>
    <dbReference type="NCBI Taxonomy" id="1618659"/>
    <lineage>
        <taxon>Bacteria</taxon>
        <taxon>Candidatus Giovannoniibacteriota</taxon>
    </lineage>
</organism>
<sequence>MIFRKADIIAIVISAVFILGAFYIVSAGAGGGGSGGAFFGQCPGNPYCLSYGFINTITPNSFLLGSRNDVTVDYSFGTEVDCANVTLNMKIDTYLDGILVSTNNLSTWAVGNYTASQQVSVVGLSVGIHSIKMVFTDLNNNASIEDMKYFDITGPLDSCQNNQPTVYLDPWTDPANYPGLVCYSAYIATSPDSNPANETRIAGDFPCSWPGKVSWSGAQAGAQYHDFVRYQVVRLFFDDFEQAGATYKNGWTAFTDASVGSRMIPTWSTTGKKLQLQSAVSTDPDNGAQRMMDVGNYSKIKIAYRRSTKLDSGSGSFNAEYSFDGVNFTNLETITSTIPGDIVSFPIENPGNANVWIRFYVNGPSLNKFKAYIDNVSVLGEYDGVANKGPLIRSNAFTAPVCSAPGASPVANATISKDGVNYSNLITVVQGVATPIYLAASSGGGVSSDPDGWTAALGGVSSGGGKCEWNRDLDQESPPSFEPPPIMNPNSPAGCNISLDSLTFNDPVGSIRTYEVLKITDNGGLVSNIDSVQVKVDPPGAPNNPPIANAGNDMTVDENTSASIVNESISDPDGDDLTYTWSCTGGSVSPSSGMDPTPYNLNAAYNAPLVSGTDVYTCTLNVSDGSLSDSDTMQVTVNDTAAPPEFELSIGGPIIATIIGGGFTNSTKTTVKVNADAGFSDTVNLSFSLSNPNLPGPTQHVFTDIGSSDGNTLGTEVIQAEYLTGSFYNVRVPQNTDAGTYDITLRGRSGSINKFADVILTVEVRDPGIIEVLEKPFKIFSSLEPFDFLGYLMSVI</sequence>
<evidence type="ECO:0000313" key="2">
    <source>
        <dbReference type="Proteomes" id="UP000034036"/>
    </source>
</evidence>
<proteinExistence type="predicted"/>
<name>A0A0G0ZJ93_9BACT</name>
<reference evidence="1 2" key="1">
    <citation type="journal article" date="2015" name="Nature">
        <title>rRNA introns, odd ribosomes, and small enigmatic genomes across a large radiation of phyla.</title>
        <authorList>
            <person name="Brown C.T."/>
            <person name="Hug L.A."/>
            <person name="Thomas B.C."/>
            <person name="Sharon I."/>
            <person name="Castelle C.J."/>
            <person name="Singh A."/>
            <person name="Wilkins M.J."/>
            <person name="Williams K.H."/>
            <person name="Banfield J.F."/>
        </authorList>
    </citation>
    <scope>NUCLEOTIDE SEQUENCE [LARGE SCALE GENOMIC DNA]</scope>
</reference>
<dbReference type="EMBL" id="LCDF01000004">
    <property type="protein sequence ID" value="KKS48739.1"/>
    <property type="molecule type" value="Genomic_DNA"/>
</dbReference>
<evidence type="ECO:0000313" key="1">
    <source>
        <dbReference type="EMBL" id="KKS48739.1"/>
    </source>
</evidence>
<dbReference type="AlphaFoldDB" id="A0A0G0ZJ93"/>
<comment type="caution">
    <text evidence="1">The sequence shown here is derived from an EMBL/GenBank/DDBJ whole genome shotgun (WGS) entry which is preliminary data.</text>
</comment>
<dbReference type="InterPro" id="IPR013783">
    <property type="entry name" value="Ig-like_fold"/>
</dbReference>